<organism evidence="1 2">
    <name type="scientific">Physocladia obscura</name>
    <dbReference type="NCBI Taxonomy" id="109957"/>
    <lineage>
        <taxon>Eukaryota</taxon>
        <taxon>Fungi</taxon>
        <taxon>Fungi incertae sedis</taxon>
        <taxon>Chytridiomycota</taxon>
        <taxon>Chytridiomycota incertae sedis</taxon>
        <taxon>Chytridiomycetes</taxon>
        <taxon>Chytridiales</taxon>
        <taxon>Chytriomycetaceae</taxon>
        <taxon>Physocladia</taxon>
    </lineage>
</organism>
<gene>
    <name evidence="1" type="ORF">HK100_008873</name>
</gene>
<reference evidence="1" key="1">
    <citation type="submission" date="2020-05" db="EMBL/GenBank/DDBJ databases">
        <title>Phylogenomic resolution of chytrid fungi.</title>
        <authorList>
            <person name="Stajich J.E."/>
            <person name="Amses K."/>
            <person name="Simmons R."/>
            <person name="Seto K."/>
            <person name="Myers J."/>
            <person name="Bonds A."/>
            <person name="Quandt C.A."/>
            <person name="Barry K."/>
            <person name="Liu P."/>
            <person name="Grigoriev I."/>
            <person name="Longcore J.E."/>
            <person name="James T.Y."/>
        </authorList>
    </citation>
    <scope>NUCLEOTIDE SEQUENCE</scope>
    <source>
        <strain evidence="1">JEL0513</strain>
    </source>
</reference>
<feature type="non-terminal residue" evidence="1">
    <location>
        <position position="1"/>
    </location>
</feature>
<evidence type="ECO:0000313" key="1">
    <source>
        <dbReference type="EMBL" id="KAJ3085944.1"/>
    </source>
</evidence>
<comment type="caution">
    <text evidence="1">The sequence shown here is derived from an EMBL/GenBank/DDBJ whole genome shotgun (WGS) entry which is preliminary data.</text>
</comment>
<accession>A0AAD5SN30</accession>
<proteinExistence type="predicted"/>
<dbReference type="Proteomes" id="UP001211907">
    <property type="component" value="Unassembled WGS sequence"/>
</dbReference>
<evidence type="ECO:0000313" key="2">
    <source>
        <dbReference type="Proteomes" id="UP001211907"/>
    </source>
</evidence>
<keyword evidence="2" id="KW-1185">Reference proteome</keyword>
<protein>
    <submittedName>
        <fullName evidence="1">Uncharacterized protein</fullName>
    </submittedName>
</protein>
<dbReference type="EMBL" id="JADGJH010004407">
    <property type="protein sequence ID" value="KAJ3085944.1"/>
    <property type="molecule type" value="Genomic_DNA"/>
</dbReference>
<dbReference type="AlphaFoldDB" id="A0AAD5SN30"/>
<name>A0AAD5SN30_9FUNG</name>
<sequence>MHLIRTADDGDARIHARLATAMLAVLATSADSGTVDAATIASTEDARSVTATTTTSSVLPVPADWPPGFTWPLPGLPSDFNGTFPVGSPVPYGWPAGYPWPP</sequence>